<dbReference type="AlphaFoldDB" id="A0AAW2KXD6"/>
<reference evidence="1" key="1">
    <citation type="submission" date="2020-06" db="EMBL/GenBank/DDBJ databases">
        <authorList>
            <person name="Li T."/>
            <person name="Hu X."/>
            <person name="Zhang T."/>
            <person name="Song X."/>
            <person name="Zhang H."/>
            <person name="Dai N."/>
            <person name="Sheng W."/>
            <person name="Hou X."/>
            <person name="Wei L."/>
        </authorList>
    </citation>
    <scope>NUCLEOTIDE SEQUENCE</scope>
    <source>
        <strain evidence="1">KEN8</strain>
        <tissue evidence="1">Leaf</tissue>
    </source>
</reference>
<reference evidence="1" key="2">
    <citation type="journal article" date="2024" name="Plant">
        <title>Genomic evolution and insights into agronomic trait innovations of Sesamum species.</title>
        <authorList>
            <person name="Miao H."/>
            <person name="Wang L."/>
            <person name="Qu L."/>
            <person name="Liu H."/>
            <person name="Sun Y."/>
            <person name="Le M."/>
            <person name="Wang Q."/>
            <person name="Wei S."/>
            <person name="Zheng Y."/>
            <person name="Lin W."/>
            <person name="Duan Y."/>
            <person name="Cao H."/>
            <person name="Xiong S."/>
            <person name="Wang X."/>
            <person name="Wei L."/>
            <person name="Li C."/>
            <person name="Ma Q."/>
            <person name="Ju M."/>
            <person name="Zhao R."/>
            <person name="Li G."/>
            <person name="Mu C."/>
            <person name="Tian Q."/>
            <person name="Mei H."/>
            <person name="Zhang T."/>
            <person name="Gao T."/>
            <person name="Zhang H."/>
        </authorList>
    </citation>
    <scope>NUCLEOTIDE SEQUENCE</scope>
    <source>
        <strain evidence="1">KEN8</strain>
    </source>
</reference>
<gene>
    <name evidence="1" type="ORF">Scaly_2922300</name>
</gene>
<sequence length="103" mass="11402">MEGHVEKCYKLNGYPPGHKLYSKNKGGTTFANQSTAQVAIDFEEDGENNFSITRAKYQELMCLLKNKESMASPSANQVHVLPPFNSKASTMSGPCLLENDWEG</sequence>
<accession>A0AAW2KXD6</accession>
<name>A0AAW2KXD6_9LAMI</name>
<proteinExistence type="predicted"/>
<protein>
    <submittedName>
        <fullName evidence="1">Uncharacterized protein</fullName>
    </submittedName>
</protein>
<comment type="caution">
    <text evidence="1">The sequence shown here is derived from an EMBL/GenBank/DDBJ whole genome shotgun (WGS) entry which is preliminary data.</text>
</comment>
<dbReference type="EMBL" id="JACGWM010000174">
    <property type="protein sequence ID" value="KAL0311627.1"/>
    <property type="molecule type" value="Genomic_DNA"/>
</dbReference>
<organism evidence="1">
    <name type="scientific">Sesamum calycinum</name>
    <dbReference type="NCBI Taxonomy" id="2727403"/>
    <lineage>
        <taxon>Eukaryota</taxon>
        <taxon>Viridiplantae</taxon>
        <taxon>Streptophyta</taxon>
        <taxon>Embryophyta</taxon>
        <taxon>Tracheophyta</taxon>
        <taxon>Spermatophyta</taxon>
        <taxon>Magnoliopsida</taxon>
        <taxon>eudicotyledons</taxon>
        <taxon>Gunneridae</taxon>
        <taxon>Pentapetalae</taxon>
        <taxon>asterids</taxon>
        <taxon>lamiids</taxon>
        <taxon>Lamiales</taxon>
        <taxon>Pedaliaceae</taxon>
        <taxon>Sesamum</taxon>
    </lineage>
</organism>
<evidence type="ECO:0000313" key="1">
    <source>
        <dbReference type="EMBL" id="KAL0311627.1"/>
    </source>
</evidence>